<dbReference type="GO" id="GO:0055085">
    <property type="term" value="P:transmembrane transport"/>
    <property type="evidence" value="ECO:0007669"/>
    <property type="project" value="InterPro"/>
</dbReference>
<proteinExistence type="inferred from homology"/>
<dbReference type="Pfam" id="PF12911">
    <property type="entry name" value="OppC_N"/>
    <property type="match status" value="1"/>
</dbReference>
<keyword evidence="10" id="KW-1185">Reference proteome</keyword>
<keyword evidence="5 7" id="KW-1133">Transmembrane helix</keyword>
<dbReference type="PROSITE" id="PS50928">
    <property type="entry name" value="ABC_TM1"/>
    <property type="match status" value="1"/>
</dbReference>
<evidence type="ECO:0000256" key="3">
    <source>
        <dbReference type="ARBA" id="ARBA00022475"/>
    </source>
</evidence>
<dbReference type="InterPro" id="IPR025966">
    <property type="entry name" value="OppC_N"/>
</dbReference>
<dbReference type="CDD" id="cd06261">
    <property type="entry name" value="TM_PBP2"/>
    <property type="match status" value="1"/>
</dbReference>
<reference evidence="10" key="1">
    <citation type="submission" date="2017-01" db="EMBL/GenBank/DDBJ databases">
        <authorList>
            <person name="Varghese N."/>
            <person name="Submissions S."/>
        </authorList>
    </citation>
    <scope>NUCLEOTIDE SEQUENCE [LARGE SCALE GENOMIC DNA]</scope>
    <source>
        <strain evidence="10">CGMCC 1.7737</strain>
    </source>
</reference>
<organism evidence="9 10">
    <name type="scientific">Haladaptatus litoreus</name>
    <dbReference type="NCBI Taxonomy" id="553468"/>
    <lineage>
        <taxon>Archaea</taxon>
        <taxon>Methanobacteriati</taxon>
        <taxon>Methanobacteriota</taxon>
        <taxon>Stenosarchaea group</taxon>
        <taxon>Halobacteria</taxon>
        <taxon>Halobacteriales</taxon>
        <taxon>Haladaptataceae</taxon>
        <taxon>Haladaptatus</taxon>
    </lineage>
</organism>
<dbReference type="AlphaFoldDB" id="A0A1N6W278"/>
<keyword evidence="2 7" id="KW-0813">Transport</keyword>
<feature type="transmembrane region" description="Helical" evidence="7">
    <location>
        <begin position="51"/>
        <end position="73"/>
    </location>
</feature>
<evidence type="ECO:0000256" key="6">
    <source>
        <dbReference type="ARBA" id="ARBA00023136"/>
    </source>
</evidence>
<feature type="transmembrane region" description="Helical" evidence="7">
    <location>
        <begin position="170"/>
        <end position="195"/>
    </location>
</feature>
<dbReference type="InterPro" id="IPR035906">
    <property type="entry name" value="MetI-like_sf"/>
</dbReference>
<dbReference type="Gene3D" id="1.10.3720.10">
    <property type="entry name" value="MetI-like"/>
    <property type="match status" value="1"/>
</dbReference>
<evidence type="ECO:0000256" key="4">
    <source>
        <dbReference type="ARBA" id="ARBA00022692"/>
    </source>
</evidence>
<feature type="transmembrane region" description="Helical" evidence="7">
    <location>
        <begin position="239"/>
        <end position="256"/>
    </location>
</feature>
<evidence type="ECO:0000256" key="7">
    <source>
        <dbReference type="RuleBase" id="RU363032"/>
    </source>
</evidence>
<evidence type="ECO:0000256" key="1">
    <source>
        <dbReference type="ARBA" id="ARBA00004651"/>
    </source>
</evidence>
<comment type="similarity">
    <text evidence="7">Belongs to the binding-protein-dependent transport system permease family.</text>
</comment>
<evidence type="ECO:0000313" key="10">
    <source>
        <dbReference type="Proteomes" id="UP000186914"/>
    </source>
</evidence>
<dbReference type="InterPro" id="IPR000515">
    <property type="entry name" value="MetI-like"/>
</dbReference>
<sequence>MTESMSQEHERSIFEDIETDEDEQFSTWQRNLRLWKETISEQFRMLIEDPMVVLAMLTLAFFGLIAVIAPWIAQYPPTERVFTSGALIAKWVKPSFLGGEGGFILGTTAQGYDIFSQLVYGARPALMVGLVAAFMTVGLGTLVGLTAGYYGGYVDDVLMRLVDFVYGLPLLPTVIVLVTVLGPGLENIILAFVLLQWRTSARVIRALVLSLRERSFVKAAKVSGASNWRIISRHIAPNVLPMAFLYGAFAIAWAILTEAGVSFLGLGDPESVSWGVMLQSARVYSAMTEGAWWWFVPPGVCIALVVISGFLIGRGYEEIVNPELQVEG</sequence>
<keyword evidence="4 7" id="KW-0812">Transmembrane</keyword>
<feature type="transmembrane region" description="Helical" evidence="7">
    <location>
        <begin position="125"/>
        <end position="150"/>
    </location>
</feature>
<feature type="domain" description="ABC transmembrane type-1" evidence="8">
    <location>
        <begin position="122"/>
        <end position="313"/>
    </location>
</feature>
<comment type="subcellular location">
    <subcellularLocation>
        <location evidence="1 7">Cell membrane</location>
        <topology evidence="1 7">Multi-pass membrane protein</topology>
    </subcellularLocation>
</comment>
<dbReference type="PANTHER" id="PTHR43386">
    <property type="entry name" value="OLIGOPEPTIDE TRANSPORT SYSTEM PERMEASE PROTEIN APPC"/>
    <property type="match status" value="1"/>
</dbReference>
<dbReference type="Proteomes" id="UP000186914">
    <property type="component" value="Unassembled WGS sequence"/>
</dbReference>
<dbReference type="InterPro" id="IPR050366">
    <property type="entry name" value="BP-dependent_transpt_permease"/>
</dbReference>
<name>A0A1N6W278_9EURY</name>
<accession>A0A1N6W278</accession>
<evidence type="ECO:0000313" key="9">
    <source>
        <dbReference type="EMBL" id="SIQ84150.1"/>
    </source>
</evidence>
<dbReference type="Pfam" id="PF00528">
    <property type="entry name" value="BPD_transp_1"/>
    <property type="match status" value="1"/>
</dbReference>
<evidence type="ECO:0000256" key="2">
    <source>
        <dbReference type="ARBA" id="ARBA00022448"/>
    </source>
</evidence>
<dbReference type="SUPFAM" id="SSF161098">
    <property type="entry name" value="MetI-like"/>
    <property type="match status" value="1"/>
</dbReference>
<gene>
    <name evidence="9" type="ORF">SAMN05421858_0573</name>
</gene>
<dbReference type="GO" id="GO:0005886">
    <property type="term" value="C:plasma membrane"/>
    <property type="evidence" value="ECO:0007669"/>
    <property type="project" value="UniProtKB-SubCell"/>
</dbReference>
<protein>
    <submittedName>
        <fullName evidence="9">Peptide/nickel transport system permease protein</fullName>
    </submittedName>
</protein>
<evidence type="ECO:0000259" key="8">
    <source>
        <dbReference type="PROSITE" id="PS50928"/>
    </source>
</evidence>
<keyword evidence="3" id="KW-1003">Cell membrane</keyword>
<dbReference type="EMBL" id="FTNO01000001">
    <property type="protein sequence ID" value="SIQ84150.1"/>
    <property type="molecule type" value="Genomic_DNA"/>
</dbReference>
<dbReference type="OrthoDB" id="312811at2157"/>
<evidence type="ECO:0000256" key="5">
    <source>
        <dbReference type="ARBA" id="ARBA00022989"/>
    </source>
</evidence>
<dbReference type="PANTHER" id="PTHR43386:SF1">
    <property type="entry name" value="D,D-DIPEPTIDE TRANSPORT SYSTEM PERMEASE PROTEIN DDPC-RELATED"/>
    <property type="match status" value="1"/>
</dbReference>
<keyword evidence="6 7" id="KW-0472">Membrane</keyword>
<feature type="transmembrane region" description="Helical" evidence="7">
    <location>
        <begin position="291"/>
        <end position="312"/>
    </location>
</feature>